<dbReference type="OrthoDB" id="9815592at2"/>
<evidence type="ECO:0000256" key="5">
    <source>
        <dbReference type="ARBA" id="ARBA00023251"/>
    </source>
</evidence>
<dbReference type="Pfam" id="PF00132">
    <property type="entry name" value="Hexapep"/>
    <property type="match status" value="1"/>
</dbReference>
<reference evidence="8 9" key="1">
    <citation type="submission" date="2018-07" db="EMBL/GenBank/DDBJ databases">
        <title>Dyella monticola sp. nov. and Dyella psychrodurans sp. nov. isolated from monsoon evergreen broad-leaved forest soil of Dinghu Mountain, China.</title>
        <authorList>
            <person name="Gao Z."/>
            <person name="Qiu L."/>
        </authorList>
    </citation>
    <scope>NUCLEOTIDE SEQUENCE [LARGE SCALE GENOMIC DNA]</scope>
    <source>
        <strain evidence="8 9">4G-K06</strain>
    </source>
</reference>
<evidence type="ECO:0000256" key="3">
    <source>
        <dbReference type="ARBA" id="ARBA00020291"/>
    </source>
</evidence>
<dbReference type="InterPro" id="IPR001451">
    <property type="entry name" value="Hexapep"/>
</dbReference>
<evidence type="ECO:0000256" key="6">
    <source>
        <dbReference type="ARBA" id="ARBA00023315"/>
    </source>
</evidence>
<dbReference type="RefSeq" id="WP_115496679.1">
    <property type="nucleotide sequence ID" value="NZ_QRBE01000011.1"/>
</dbReference>
<dbReference type="InterPro" id="IPR050179">
    <property type="entry name" value="Trans_hexapeptide_repeat"/>
</dbReference>
<proteinExistence type="inferred from homology"/>
<dbReference type="GO" id="GO:0046677">
    <property type="term" value="P:response to antibiotic"/>
    <property type="evidence" value="ECO:0007669"/>
    <property type="project" value="UniProtKB-KW"/>
</dbReference>
<dbReference type="EMBL" id="QRBE01000011">
    <property type="protein sequence ID" value="RDS79672.1"/>
    <property type="molecule type" value="Genomic_DNA"/>
</dbReference>
<sequence length="190" mass="20124">MSLLDAGQLGFRQRGRNVRIYAGARIIGAEFITLGDNIIIDDFVFIYASGPTVIGSHVHIASFCSLVGGGELRVGDFCSLSSGVRVLTGSDDFHGGGLTNSTIPAEFRHVSRSFVHIGRHSMVGTNTVVLPGTRIGEGAAIGAGSLVNRDLAPWGIYIGSPARRIRERPSEPILAQEALLQAAHPFQCVA</sequence>
<dbReference type="Proteomes" id="UP000254258">
    <property type="component" value="Unassembled WGS sequence"/>
</dbReference>
<gene>
    <name evidence="8" type="ORF">DWU98_16535</name>
</gene>
<dbReference type="GO" id="GO:0008811">
    <property type="term" value="F:chloramphenicol O-acetyltransferase activity"/>
    <property type="evidence" value="ECO:0007669"/>
    <property type="project" value="UniProtKB-EC"/>
</dbReference>
<evidence type="ECO:0000256" key="2">
    <source>
        <dbReference type="ARBA" id="ARBA00013235"/>
    </source>
</evidence>
<evidence type="ECO:0000256" key="1">
    <source>
        <dbReference type="ARBA" id="ARBA00007274"/>
    </source>
</evidence>
<dbReference type="EC" id="2.3.1.28" evidence="2"/>
<evidence type="ECO:0000313" key="9">
    <source>
        <dbReference type="Proteomes" id="UP000254258"/>
    </source>
</evidence>
<evidence type="ECO:0000256" key="4">
    <source>
        <dbReference type="ARBA" id="ARBA00022679"/>
    </source>
</evidence>
<comment type="caution">
    <text evidence="8">The sequence shown here is derived from an EMBL/GenBank/DDBJ whole genome shotgun (WGS) entry which is preliminary data.</text>
</comment>
<dbReference type="SUPFAM" id="SSF51161">
    <property type="entry name" value="Trimeric LpxA-like enzymes"/>
    <property type="match status" value="1"/>
</dbReference>
<comment type="similarity">
    <text evidence="1">Belongs to the transferase hexapeptide repeat family.</text>
</comment>
<keyword evidence="6 8" id="KW-0012">Acyltransferase</keyword>
<accession>A0A370WU81</accession>
<evidence type="ECO:0000313" key="8">
    <source>
        <dbReference type="EMBL" id="RDS79672.1"/>
    </source>
</evidence>
<dbReference type="CDD" id="cd04647">
    <property type="entry name" value="LbH_MAT_like"/>
    <property type="match status" value="1"/>
</dbReference>
<keyword evidence="9" id="KW-1185">Reference proteome</keyword>
<dbReference type="Gene3D" id="2.160.10.10">
    <property type="entry name" value="Hexapeptide repeat proteins"/>
    <property type="match status" value="1"/>
</dbReference>
<keyword evidence="5" id="KW-0046">Antibiotic resistance</keyword>
<dbReference type="AlphaFoldDB" id="A0A370WU81"/>
<dbReference type="PANTHER" id="PTHR43300:SF12">
    <property type="entry name" value="CHLORAMPHENICOL ACETYLTRANSFERASE"/>
    <property type="match status" value="1"/>
</dbReference>
<dbReference type="InterPro" id="IPR011004">
    <property type="entry name" value="Trimer_LpxA-like_sf"/>
</dbReference>
<dbReference type="PANTHER" id="PTHR43300">
    <property type="entry name" value="ACETYLTRANSFERASE"/>
    <property type="match status" value="1"/>
</dbReference>
<protein>
    <recommendedName>
        <fullName evidence="3">Chloramphenicol acetyltransferase</fullName>
        <ecNumber evidence="2">2.3.1.28</ecNumber>
    </recommendedName>
</protein>
<comment type="catalytic activity">
    <reaction evidence="7">
        <text>chloramphenicol + acetyl-CoA = chloramphenicol 3-acetate + CoA</text>
        <dbReference type="Rhea" id="RHEA:18421"/>
        <dbReference type="ChEBI" id="CHEBI:16730"/>
        <dbReference type="ChEBI" id="CHEBI:17698"/>
        <dbReference type="ChEBI" id="CHEBI:57287"/>
        <dbReference type="ChEBI" id="CHEBI:57288"/>
        <dbReference type="EC" id="2.3.1.28"/>
    </reaction>
</comment>
<name>A0A370WU81_9GAMM</name>
<evidence type="ECO:0000256" key="7">
    <source>
        <dbReference type="ARBA" id="ARBA00047633"/>
    </source>
</evidence>
<keyword evidence="4 8" id="KW-0808">Transferase</keyword>
<organism evidence="8 9">
    <name type="scientific">Dyella monticola</name>
    <dbReference type="NCBI Taxonomy" id="1927958"/>
    <lineage>
        <taxon>Bacteria</taxon>
        <taxon>Pseudomonadati</taxon>
        <taxon>Pseudomonadota</taxon>
        <taxon>Gammaproteobacteria</taxon>
        <taxon>Lysobacterales</taxon>
        <taxon>Rhodanobacteraceae</taxon>
        <taxon>Dyella</taxon>
    </lineage>
</organism>